<feature type="region of interest" description="Disordered" evidence="2">
    <location>
        <begin position="381"/>
        <end position="432"/>
    </location>
</feature>
<dbReference type="GO" id="GO:0006310">
    <property type="term" value="P:DNA recombination"/>
    <property type="evidence" value="ECO:0007669"/>
    <property type="project" value="UniProtKB-KW"/>
</dbReference>
<dbReference type="Gene3D" id="1.10.443.10">
    <property type="entry name" value="Intergrase catalytic core"/>
    <property type="match status" value="1"/>
</dbReference>
<feature type="compositionally biased region" description="Low complexity" evidence="2">
    <location>
        <begin position="614"/>
        <end position="626"/>
    </location>
</feature>
<dbReference type="InterPro" id="IPR013762">
    <property type="entry name" value="Integrase-like_cat_sf"/>
</dbReference>
<organism evidence="4 5">
    <name type="scientific">Symbiodinium microadriaticum</name>
    <name type="common">Dinoflagellate</name>
    <name type="synonym">Zooxanthella microadriatica</name>
    <dbReference type="NCBI Taxonomy" id="2951"/>
    <lineage>
        <taxon>Eukaryota</taxon>
        <taxon>Sar</taxon>
        <taxon>Alveolata</taxon>
        <taxon>Dinophyceae</taxon>
        <taxon>Suessiales</taxon>
        <taxon>Symbiodiniaceae</taxon>
        <taxon>Symbiodinium</taxon>
    </lineage>
</organism>
<reference evidence="4 5" key="1">
    <citation type="submission" date="2016-02" db="EMBL/GenBank/DDBJ databases">
        <title>Genome analysis of coral dinoflagellate symbionts highlights evolutionary adaptations to a symbiotic lifestyle.</title>
        <authorList>
            <person name="Aranda M."/>
            <person name="Li Y."/>
            <person name="Liew Y.J."/>
            <person name="Baumgarten S."/>
            <person name="Simakov O."/>
            <person name="Wilson M."/>
            <person name="Piel J."/>
            <person name="Ashoor H."/>
            <person name="Bougouffa S."/>
            <person name="Bajic V.B."/>
            <person name="Ryu T."/>
            <person name="Ravasi T."/>
            <person name="Bayer T."/>
            <person name="Micklem G."/>
            <person name="Kim H."/>
            <person name="Bhak J."/>
            <person name="Lajeunesse T.C."/>
            <person name="Voolstra C.R."/>
        </authorList>
    </citation>
    <scope>NUCLEOTIDE SEQUENCE [LARGE SCALE GENOMIC DNA]</scope>
    <source>
        <strain evidence="4 5">CCMP2467</strain>
    </source>
</reference>
<name>A0A1Q9C462_SYMMI</name>
<keyword evidence="1" id="KW-0233">DNA recombination</keyword>
<dbReference type="Proteomes" id="UP000186817">
    <property type="component" value="Unassembled WGS sequence"/>
</dbReference>
<comment type="caution">
    <text evidence="4">The sequence shown here is derived from an EMBL/GenBank/DDBJ whole genome shotgun (WGS) entry which is preliminary data.</text>
</comment>
<evidence type="ECO:0000256" key="3">
    <source>
        <dbReference type="SAM" id="Phobius"/>
    </source>
</evidence>
<dbReference type="GO" id="GO:0003677">
    <property type="term" value="F:DNA binding"/>
    <property type="evidence" value="ECO:0007669"/>
    <property type="project" value="InterPro"/>
</dbReference>
<keyword evidence="5" id="KW-1185">Reference proteome</keyword>
<protein>
    <submittedName>
        <fullName evidence="4">Uncharacterized protein</fullName>
    </submittedName>
</protein>
<evidence type="ECO:0000313" key="5">
    <source>
        <dbReference type="Proteomes" id="UP000186817"/>
    </source>
</evidence>
<feature type="region of interest" description="Disordered" evidence="2">
    <location>
        <begin position="610"/>
        <end position="635"/>
    </location>
</feature>
<evidence type="ECO:0000256" key="1">
    <source>
        <dbReference type="ARBA" id="ARBA00023172"/>
    </source>
</evidence>
<dbReference type="GO" id="GO:0015074">
    <property type="term" value="P:DNA integration"/>
    <property type="evidence" value="ECO:0007669"/>
    <property type="project" value="InterPro"/>
</dbReference>
<keyword evidence="3" id="KW-0472">Membrane</keyword>
<proteinExistence type="predicted"/>
<accession>A0A1Q9C462</accession>
<evidence type="ECO:0000256" key="2">
    <source>
        <dbReference type="SAM" id="MobiDB-lite"/>
    </source>
</evidence>
<keyword evidence="3" id="KW-0812">Transmembrane</keyword>
<feature type="compositionally biased region" description="Acidic residues" evidence="2">
    <location>
        <begin position="416"/>
        <end position="432"/>
    </location>
</feature>
<dbReference type="SUPFAM" id="SSF56349">
    <property type="entry name" value="DNA breaking-rejoining enzymes"/>
    <property type="match status" value="1"/>
</dbReference>
<evidence type="ECO:0000313" key="4">
    <source>
        <dbReference type="EMBL" id="OLP77685.1"/>
    </source>
</evidence>
<feature type="transmembrane region" description="Helical" evidence="3">
    <location>
        <begin position="1237"/>
        <end position="1259"/>
    </location>
</feature>
<feature type="compositionally biased region" description="Low complexity" evidence="2">
    <location>
        <begin position="386"/>
        <end position="398"/>
    </location>
</feature>
<feature type="region of interest" description="Disordered" evidence="2">
    <location>
        <begin position="290"/>
        <end position="341"/>
    </location>
</feature>
<gene>
    <name evidence="4" type="ORF">AK812_SmicGene42233</name>
</gene>
<dbReference type="InterPro" id="IPR011010">
    <property type="entry name" value="DNA_brk_join_enz"/>
</dbReference>
<sequence length="1444" mass="158489">MGHLDQPQRIWVEFDDGEENEKAAAIVRGEVTCYSSDGTWGRRVCYIVLFCGSINEPFITFSKHVYFKYVKTGPGGTWDPESVSHGFASQSEAEAFCYVRGGPGGPSSAEGPMTSHGLDYLGSCHTAEAVGGYSKLWFSRGGICSQAFVVKAIPAGFILCLPQGAINDEELEQATDEQYTGNLGPWTQVNIIAVGTSGRELKKTVPCLLIDMQAAEAPSLSIEADPALAVKPFGVVRLQSVWPSRVRTLEALEFFLNGEDVDDRLEAYFTATGSEPEVREAPAAPIVGADRGTASAASAKQLPSRAAEWHPEAAGQPGRDREPTEQPGEQAQPTSRELRVPPVEGAPAWAPQLFADGSRANLGSEQMHHLLSLAGRGPKRLGDLGSSTATAARTPSATKLGATPKARTAASPWGDLPEEEEELDDAEPEDAADQGDVLSRLLAQQTKILTQLAKKSRDPLHGLLSGSVAEDDSKLPGVKGMAARQLMIEQFAAHPDRVVLQVRARLAAARRKSISRDMYYRFAETAVERGQAAEMISLLALGLVFAEQVANEQGHTRLGWLLTGRQDPPFAQVEQRRAPRPEVPHGMLADPRWIAANLACLRDADLISERTNKSQQPPAAPSNPNANREDPKGSSKGRLVWVAGARLERWAAVWLRLGRGPKSGLGAGEPTPAPELNFEEAPKFVANRCGLFAVYKSEAVDRQILNPIPENSRSFSVSEALTISSDDLTDFYHGTPSPNRRDAKLFAQAGEAYLRAGLRVSAKKKVRNVTQATVLGGELDGLRGDLAAPRLRTAALGGLTFQLVLLGYCTKDLLQCIVGCWVFICMFRRPFMCLMTQVYHEMKNRAGNEVFKLSHDARQELLMLVLLSPCMFTDLRAPPLDRIFCTDASGYAAGACHSYISRSACLDLLRYADHKGYHTALLPKSAELGARLGDQDGFASLHQDLPPQLDEGVIFDFIEVFQGESRLTQVAVEMGLRVHPGFDIMGSQGLNILSSACFDQVVGLVCRRVVAYVHLGPHCSSFGTMCRPHLRDRRAPFGFNPDDPRTKADNRMALRVAFVLSLAAAYGILGSAEQPVGSMMFSLDAFKKLDAIFDLRVFGREPRVGEPLSRYSRYLAAVKLADDRKGSTAGWASGLSVVMAGRRSHLFQDFRSWAELEFDCSFDQLCSSGLLLGTVLVAYGKFLFYGGSPKYVFSETINACTDHFKHYRQFFASAWAVLTRWQEEEPGERSMVLPVSVFKAAVALALLWSWPLFAAGLLLGFNGLLRPKEFLLLRRRDLILPRDVLSDLLLAYVRILGAKTRRYMQRQHAKISDALAVTFLSALFSDFLPDEPLFNCSPFVFRSLWNAVFRHLGVSVSEGPTGVTPKCLRGSGATWMYQLTEDIPRIQWRGRWQQRRTLEYYLQDVAGQLLLADLAESHRSQICELASASSSLMWSFSRALQSSE</sequence>
<dbReference type="EMBL" id="LSRX01001728">
    <property type="protein sequence ID" value="OLP77685.1"/>
    <property type="molecule type" value="Genomic_DNA"/>
</dbReference>
<dbReference type="OrthoDB" id="430030at2759"/>
<keyword evidence="3" id="KW-1133">Transmembrane helix</keyword>